<keyword evidence="4" id="KW-1185">Reference proteome</keyword>
<reference evidence="3 4" key="1">
    <citation type="submission" date="2022-01" db="EMBL/GenBank/DDBJ databases">
        <title>Draft genome sequence of Sabulilitoribacter multivorans KCTC 32326.</title>
        <authorList>
            <person name="Oh J.-S."/>
        </authorList>
    </citation>
    <scope>NUCLEOTIDE SEQUENCE [LARGE SCALE GENOMIC DNA]</scope>
    <source>
        <strain evidence="3 4">M-M16</strain>
    </source>
</reference>
<organism evidence="3 4">
    <name type="scientific">Flaviramulus multivorans</name>
    <dbReference type="NCBI Taxonomy" id="1304750"/>
    <lineage>
        <taxon>Bacteria</taxon>
        <taxon>Pseudomonadati</taxon>
        <taxon>Bacteroidota</taxon>
        <taxon>Flavobacteriia</taxon>
        <taxon>Flavobacteriales</taxon>
        <taxon>Flavobacteriaceae</taxon>
        <taxon>Flaviramulus</taxon>
    </lineage>
</organism>
<keyword evidence="2" id="KW-0732">Signal</keyword>
<feature type="chain" id="PRO_5046033874" evidence="2">
    <location>
        <begin position="19"/>
        <end position="155"/>
    </location>
</feature>
<accession>A0ABS9IGX5</accession>
<evidence type="ECO:0000313" key="3">
    <source>
        <dbReference type="EMBL" id="MCF7559875.1"/>
    </source>
</evidence>
<name>A0ABS9IGX5_9FLAO</name>
<sequence>MKLFLLLVFISVGCLVNAQEVSVNGAMYEVKKGQIFKGGLDVTETLSTEEQLQIREAFDREIARIKAAEREEKRLKNAEKDQKRAEKKQKKAEKALKQKEKAESNFNKAEKKYEDAIKKYEKLKKKGKLSPEDEKKWLDKIEKYNKATIKAKRKL</sequence>
<feature type="region of interest" description="Disordered" evidence="1">
    <location>
        <begin position="73"/>
        <end position="108"/>
    </location>
</feature>
<feature type="signal peptide" evidence="2">
    <location>
        <begin position="1"/>
        <end position="18"/>
    </location>
</feature>
<dbReference type="Proteomes" id="UP001200022">
    <property type="component" value="Unassembled WGS sequence"/>
</dbReference>
<dbReference type="RefSeq" id="WP_237230540.1">
    <property type="nucleotide sequence ID" value="NZ_JAKKDV010000001.1"/>
</dbReference>
<evidence type="ECO:0000313" key="4">
    <source>
        <dbReference type="Proteomes" id="UP001200022"/>
    </source>
</evidence>
<evidence type="ECO:0000256" key="1">
    <source>
        <dbReference type="SAM" id="MobiDB-lite"/>
    </source>
</evidence>
<feature type="compositionally biased region" description="Basic and acidic residues" evidence="1">
    <location>
        <begin position="73"/>
        <end position="84"/>
    </location>
</feature>
<dbReference type="EMBL" id="JAKKDV010000001">
    <property type="protein sequence ID" value="MCF7559875.1"/>
    <property type="molecule type" value="Genomic_DNA"/>
</dbReference>
<feature type="compositionally biased region" description="Basic and acidic residues" evidence="1">
    <location>
        <begin position="92"/>
        <end position="108"/>
    </location>
</feature>
<comment type="caution">
    <text evidence="3">The sequence shown here is derived from an EMBL/GenBank/DDBJ whole genome shotgun (WGS) entry which is preliminary data.</text>
</comment>
<protein>
    <submittedName>
        <fullName evidence="3">Uncharacterized protein</fullName>
    </submittedName>
</protein>
<evidence type="ECO:0000256" key="2">
    <source>
        <dbReference type="SAM" id="SignalP"/>
    </source>
</evidence>
<proteinExistence type="predicted"/>
<gene>
    <name evidence="3" type="ORF">L3X39_04430</name>
</gene>